<organism evidence="1 2">
    <name type="scientific">Spirosoma oryzae</name>
    <dbReference type="NCBI Taxonomy" id="1469603"/>
    <lineage>
        <taxon>Bacteria</taxon>
        <taxon>Pseudomonadati</taxon>
        <taxon>Bacteroidota</taxon>
        <taxon>Cytophagia</taxon>
        <taxon>Cytophagales</taxon>
        <taxon>Cytophagaceae</taxon>
        <taxon>Spirosoma</taxon>
    </lineage>
</organism>
<dbReference type="InterPro" id="IPR013785">
    <property type="entry name" value="Aldolase_TIM"/>
</dbReference>
<accession>A0A2T0TNN1</accession>
<comment type="caution">
    <text evidence="1">The sequence shown here is derived from an EMBL/GenBank/DDBJ whole genome shotgun (WGS) entry which is preliminary data.</text>
</comment>
<dbReference type="AlphaFoldDB" id="A0A2T0TNN1"/>
<dbReference type="CDD" id="cd00564">
    <property type="entry name" value="TMP_TenI"/>
    <property type="match status" value="1"/>
</dbReference>
<dbReference type="Gene3D" id="3.20.20.70">
    <property type="entry name" value="Aldolase class I"/>
    <property type="match status" value="1"/>
</dbReference>
<gene>
    <name evidence="1" type="ORF">CLV58_101332</name>
</gene>
<proteinExistence type="predicted"/>
<reference evidence="1 2" key="1">
    <citation type="submission" date="2018-03" db="EMBL/GenBank/DDBJ databases">
        <title>Genomic Encyclopedia of Archaeal and Bacterial Type Strains, Phase II (KMG-II): from individual species to whole genera.</title>
        <authorList>
            <person name="Goeker M."/>
        </authorList>
    </citation>
    <scope>NUCLEOTIDE SEQUENCE [LARGE SCALE GENOMIC DNA]</scope>
    <source>
        <strain evidence="1 2">DSM 28354</strain>
    </source>
</reference>
<keyword evidence="2" id="KW-1185">Reference proteome</keyword>
<dbReference type="EMBL" id="PVTE01000001">
    <property type="protein sequence ID" value="PRY47266.1"/>
    <property type="molecule type" value="Genomic_DNA"/>
</dbReference>
<dbReference type="OrthoDB" id="194683at2"/>
<sequence>MAFQLVGITPDVLSAAQWAVVPDLFAAGLSYLYVRQAASEQVWQRLTDDALKPFQHRLLVPFPMVAGQFGRHWKEADRMAASPGERAFSTSVHALTDWPLLAGRVELVYYSPVFASISKPGYGPVQSIDVIARQIAHIRQQTDKLPLLIGLGGVQTNTIRRVQDAGFDGAAVLGTLWQDPDPVAVVQELFKKLT</sequence>
<dbReference type="Proteomes" id="UP000238375">
    <property type="component" value="Unassembled WGS sequence"/>
</dbReference>
<name>A0A2T0TNN1_9BACT</name>
<evidence type="ECO:0000313" key="1">
    <source>
        <dbReference type="EMBL" id="PRY47266.1"/>
    </source>
</evidence>
<dbReference type="SUPFAM" id="SSF51391">
    <property type="entry name" value="Thiamin phosphate synthase"/>
    <property type="match status" value="1"/>
</dbReference>
<dbReference type="InterPro" id="IPR022998">
    <property type="entry name" value="ThiamineP_synth_TenI"/>
</dbReference>
<dbReference type="InterPro" id="IPR036206">
    <property type="entry name" value="ThiamineP_synth_sf"/>
</dbReference>
<evidence type="ECO:0000313" key="2">
    <source>
        <dbReference type="Proteomes" id="UP000238375"/>
    </source>
</evidence>
<protein>
    <submittedName>
        <fullName evidence="1">Thiamine-phosphate pyrophosphorylase</fullName>
    </submittedName>
</protein>
<dbReference type="RefSeq" id="WP_106136004.1">
    <property type="nucleotide sequence ID" value="NZ_PVTE01000001.1"/>
</dbReference>
<dbReference type="GO" id="GO:0009228">
    <property type="term" value="P:thiamine biosynthetic process"/>
    <property type="evidence" value="ECO:0007669"/>
    <property type="project" value="UniProtKB-KW"/>
</dbReference>